<dbReference type="AlphaFoldDB" id="A0AAD6ZYZ1"/>
<dbReference type="Proteomes" id="UP001218218">
    <property type="component" value="Unassembled WGS sequence"/>
</dbReference>
<accession>A0AAD6ZYZ1</accession>
<dbReference type="EMBL" id="JARIHO010000021">
    <property type="protein sequence ID" value="KAJ7346210.1"/>
    <property type="molecule type" value="Genomic_DNA"/>
</dbReference>
<comment type="caution">
    <text evidence="3">The sequence shown here is derived from an EMBL/GenBank/DDBJ whole genome shotgun (WGS) entry which is preliminary data.</text>
</comment>
<name>A0AAD6ZYZ1_9AGAR</name>
<keyword evidence="2" id="KW-1133">Transmembrane helix</keyword>
<evidence type="ECO:0000313" key="3">
    <source>
        <dbReference type="EMBL" id="KAJ7346210.1"/>
    </source>
</evidence>
<evidence type="ECO:0000256" key="1">
    <source>
        <dbReference type="SAM" id="MobiDB-lite"/>
    </source>
</evidence>
<feature type="transmembrane region" description="Helical" evidence="2">
    <location>
        <begin position="7"/>
        <end position="26"/>
    </location>
</feature>
<keyword evidence="2" id="KW-0812">Transmembrane</keyword>
<feature type="transmembrane region" description="Helical" evidence="2">
    <location>
        <begin position="261"/>
        <end position="283"/>
    </location>
</feature>
<gene>
    <name evidence="3" type="ORF">DFH08DRAFT_870736</name>
</gene>
<organism evidence="3 4">
    <name type="scientific">Mycena albidolilacea</name>
    <dbReference type="NCBI Taxonomy" id="1033008"/>
    <lineage>
        <taxon>Eukaryota</taxon>
        <taxon>Fungi</taxon>
        <taxon>Dikarya</taxon>
        <taxon>Basidiomycota</taxon>
        <taxon>Agaricomycotina</taxon>
        <taxon>Agaricomycetes</taxon>
        <taxon>Agaricomycetidae</taxon>
        <taxon>Agaricales</taxon>
        <taxon>Marasmiineae</taxon>
        <taxon>Mycenaceae</taxon>
        <taxon>Mycena</taxon>
    </lineage>
</organism>
<reference evidence="3" key="1">
    <citation type="submission" date="2023-03" db="EMBL/GenBank/DDBJ databases">
        <title>Massive genome expansion in bonnet fungi (Mycena s.s.) driven by repeated elements and novel gene families across ecological guilds.</title>
        <authorList>
            <consortium name="Lawrence Berkeley National Laboratory"/>
            <person name="Harder C.B."/>
            <person name="Miyauchi S."/>
            <person name="Viragh M."/>
            <person name="Kuo A."/>
            <person name="Thoen E."/>
            <person name="Andreopoulos B."/>
            <person name="Lu D."/>
            <person name="Skrede I."/>
            <person name="Drula E."/>
            <person name="Henrissat B."/>
            <person name="Morin E."/>
            <person name="Kohler A."/>
            <person name="Barry K."/>
            <person name="LaButti K."/>
            <person name="Morin E."/>
            <person name="Salamov A."/>
            <person name="Lipzen A."/>
            <person name="Mereny Z."/>
            <person name="Hegedus B."/>
            <person name="Baldrian P."/>
            <person name="Stursova M."/>
            <person name="Weitz H."/>
            <person name="Taylor A."/>
            <person name="Grigoriev I.V."/>
            <person name="Nagy L.G."/>
            <person name="Martin F."/>
            <person name="Kauserud H."/>
        </authorList>
    </citation>
    <scope>NUCLEOTIDE SEQUENCE</scope>
    <source>
        <strain evidence="3">CBHHK002</strain>
    </source>
</reference>
<evidence type="ECO:0000313" key="4">
    <source>
        <dbReference type="Proteomes" id="UP001218218"/>
    </source>
</evidence>
<proteinExistence type="predicted"/>
<keyword evidence="4" id="KW-1185">Reference proteome</keyword>
<evidence type="ECO:0000256" key="2">
    <source>
        <dbReference type="SAM" id="Phobius"/>
    </source>
</evidence>
<feature type="transmembrane region" description="Helical" evidence="2">
    <location>
        <begin position="295"/>
        <end position="315"/>
    </location>
</feature>
<feature type="transmembrane region" description="Helical" evidence="2">
    <location>
        <begin position="61"/>
        <end position="82"/>
    </location>
</feature>
<sequence>MPRRRNPYSWCCGPILVLTMCIMWLFGAKFHMQDTLSMERELLSRVSEATTISRFYGPGLWWGWLITLGMTHSRTFLCWLNAEELAPEWDYDLIGASAYIVAAAIDLMHKARDISQLGDKASESILLPALLCAERVVAVGMGTSLFSITTAIYRGSSVVRTVGMAIIPLIFALVASGFAASAHQAIEQTAPLLWCSLHNGSKLEQYDVASSTLVDFPATTFLAVSSLPRLWMVRGYWEAAAGGIPVIALSFIARKFVQRPLLAHALGAGTAAAAAVMMLFALVPLFGAPQVVVGAVWWFVARVVLWWPVYVLAWFPRMGYFPLTGISVLEMDQIAALLGIASAAAIRRLQSCGTGRLAPPSGSGLSNKLSPLLPVSSRSGSPVAERQADVNETQGHGGIHEVGTEGVDSPVLV</sequence>
<protein>
    <submittedName>
        <fullName evidence="3">Uncharacterized protein</fullName>
    </submittedName>
</protein>
<keyword evidence="2" id="KW-0472">Membrane</keyword>
<feature type="region of interest" description="Disordered" evidence="1">
    <location>
        <begin position="374"/>
        <end position="413"/>
    </location>
</feature>
<feature type="transmembrane region" description="Helical" evidence="2">
    <location>
        <begin position="235"/>
        <end position="254"/>
    </location>
</feature>
<feature type="transmembrane region" description="Helical" evidence="2">
    <location>
        <begin position="165"/>
        <end position="186"/>
    </location>
</feature>